<proteinExistence type="predicted"/>
<dbReference type="AlphaFoldDB" id="F4RJY9"/>
<dbReference type="InParanoid" id="F4RJY9"/>
<feature type="compositionally biased region" description="Polar residues" evidence="1">
    <location>
        <begin position="458"/>
        <end position="472"/>
    </location>
</feature>
<feature type="compositionally biased region" description="Polar residues" evidence="1">
    <location>
        <begin position="376"/>
        <end position="395"/>
    </location>
</feature>
<dbReference type="Proteomes" id="UP000001072">
    <property type="component" value="Unassembled WGS sequence"/>
</dbReference>
<organism evidence="3">
    <name type="scientific">Melampsora larici-populina (strain 98AG31 / pathotype 3-4-7)</name>
    <name type="common">Poplar leaf rust fungus</name>
    <dbReference type="NCBI Taxonomy" id="747676"/>
    <lineage>
        <taxon>Eukaryota</taxon>
        <taxon>Fungi</taxon>
        <taxon>Dikarya</taxon>
        <taxon>Basidiomycota</taxon>
        <taxon>Pucciniomycotina</taxon>
        <taxon>Pucciniomycetes</taxon>
        <taxon>Pucciniales</taxon>
        <taxon>Melampsoraceae</taxon>
        <taxon>Melampsora</taxon>
    </lineage>
</organism>
<keyword evidence="3" id="KW-1185">Reference proteome</keyword>
<reference evidence="3" key="1">
    <citation type="journal article" date="2011" name="Proc. Natl. Acad. Sci. U.S.A.">
        <title>Obligate biotrophy features unraveled by the genomic analysis of rust fungi.</title>
        <authorList>
            <person name="Duplessis S."/>
            <person name="Cuomo C.A."/>
            <person name="Lin Y.-C."/>
            <person name="Aerts A."/>
            <person name="Tisserant E."/>
            <person name="Veneault-Fourrey C."/>
            <person name="Joly D.L."/>
            <person name="Hacquard S."/>
            <person name="Amselem J."/>
            <person name="Cantarel B.L."/>
            <person name="Chiu R."/>
            <person name="Coutinho P.M."/>
            <person name="Feau N."/>
            <person name="Field M."/>
            <person name="Frey P."/>
            <person name="Gelhaye E."/>
            <person name="Goldberg J."/>
            <person name="Grabherr M.G."/>
            <person name="Kodira C.D."/>
            <person name="Kohler A."/>
            <person name="Kuees U."/>
            <person name="Lindquist E.A."/>
            <person name="Lucas S.M."/>
            <person name="Mago R."/>
            <person name="Mauceli E."/>
            <person name="Morin E."/>
            <person name="Murat C."/>
            <person name="Pangilinan J.L."/>
            <person name="Park R."/>
            <person name="Pearson M."/>
            <person name="Quesneville H."/>
            <person name="Rouhier N."/>
            <person name="Sakthikumar S."/>
            <person name="Salamov A.A."/>
            <person name="Schmutz J."/>
            <person name="Selles B."/>
            <person name="Shapiro H."/>
            <person name="Tanguay P."/>
            <person name="Tuskan G.A."/>
            <person name="Henrissat B."/>
            <person name="Van de Peer Y."/>
            <person name="Rouze P."/>
            <person name="Ellis J.G."/>
            <person name="Dodds P.N."/>
            <person name="Schein J.E."/>
            <person name="Zhong S."/>
            <person name="Hamelin R.C."/>
            <person name="Grigoriev I.V."/>
            <person name="Szabo L.J."/>
            <person name="Martin F."/>
        </authorList>
    </citation>
    <scope>NUCLEOTIDE SEQUENCE [LARGE SCALE GENOMIC DNA]</scope>
    <source>
        <strain evidence="3">98AG31 / pathotype 3-4-7</strain>
    </source>
</reference>
<name>F4RJY9_MELLP</name>
<dbReference type="HOGENOM" id="CLU_015424_0_0_1"/>
<feature type="region of interest" description="Disordered" evidence="1">
    <location>
        <begin position="348"/>
        <end position="417"/>
    </location>
</feature>
<dbReference type="RefSeq" id="XP_007409303.1">
    <property type="nucleotide sequence ID" value="XM_007409241.1"/>
</dbReference>
<evidence type="ECO:0000313" key="2">
    <source>
        <dbReference type="EMBL" id="EGG07396.1"/>
    </source>
</evidence>
<dbReference type="KEGG" id="mlr:MELLADRAFT_85840"/>
<evidence type="ECO:0000256" key="1">
    <source>
        <dbReference type="SAM" id="MobiDB-lite"/>
    </source>
</evidence>
<gene>
    <name evidence="2" type="ORF">MELLADRAFT_85840</name>
</gene>
<sequence length="562" mass="60980">MIGTKLPLPRKDGPTGLLCPVCATQMKYQRANADSWLIGCLTAQNEHNWKTWKCNQLNHKIALINFGVPRPIVSTYLDWGPRISPQGQILEDAPLHGAEGARGHPYARPAPGRAKKRTLPALQCKRIHKGSLSQNHKKAANQGCASQYCVGCCNAYSLVECRVHPRLPVVPCVPSTNAHGLTDQQLTALGITPQQLAAVGVIQAGTSGPSNGTIPSSPADTLGRRVPFETMAMIQRNRAQRDEAAERRTSSQVDITKVATIHLWVNSVKSQRLDAFFPQWPLYYLDQSELLLEAVHKAVGPLWNRALSIWDPKLKAWCDTLVNYPRRNPTDQRTIIVRLQSAVVPQSALPSRSTSGPLPPASAFLSKTSLPPICDTPSSPGSPGHSQRQVSSSDQLDAADPPKPLCSSQQGPPLTHGAIIDLTTDLPELVTAQPLEDPVPSNPDITVAGSPDAAPQEPANQLGNVTDNSGSPDKQEPSKVYANIHEAILPLSTRATLTASCTTLPRLPNLVLAQVLQKGWPSSSVPIAKILAWYKDQQGGNAPQRWKEHFGGEWKYVEGTMY</sequence>
<accession>F4RJY9</accession>
<dbReference type="OrthoDB" id="10448845at2759"/>
<evidence type="ECO:0000313" key="3">
    <source>
        <dbReference type="Proteomes" id="UP000001072"/>
    </source>
</evidence>
<dbReference type="GeneID" id="18933975"/>
<protein>
    <submittedName>
        <fullName evidence="2">Uncharacterized protein</fullName>
    </submittedName>
</protein>
<dbReference type="EMBL" id="GL883104">
    <property type="protein sequence ID" value="EGG07396.1"/>
    <property type="molecule type" value="Genomic_DNA"/>
</dbReference>
<feature type="region of interest" description="Disordered" evidence="1">
    <location>
        <begin position="433"/>
        <end position="477"/>
    </location>
</feature>
<dbReference type="VEuPathDB" id="FungiDB:MELLADRAFT_85840"/>